<dbReference type="Gene3D" id="1.20.58.1210">
    <property type="entry name" value="Exo84p, N-terminal helical domain"/>
    <property type="match status" value="1"/>
</dbReference>
<dbReference type="InterPro" id="IPR033961">
    <property type="entry name" value="Exo84"/>
</dbReference>
<dbReference type="PANTHER" id="PTHR21426:SF2">
    <property type="entry name" value="EXOCYST COMPLEX COMPONENT EXO84C"/>
    <property type="match status" value="1"/>
</dbReference>
<comment type="similarity">
    <text evidence="1">Belongs to the EXO84 family.</text>
</comment>
<dbReference type="EMBL" id="JXTC01000262">
    <property type="protein sequence ID" value="PON74169.1"/>
    <property type="molecule type" value="Genomic_DNA"/>
</dbReference>
<keyword evidence="2" id="KW-0813">Transport</keyword>
<dbReference type="InParanoid" id="A0A2P5DLJ9"/>
<dbReference type="Proteomes" id="UP000237000">
    <property type="component" value="Unassembled WGS sequence"/>
</dbReference>
<dbReference type="GO" id="GO:0006893">
    <property type="term" value="P:Golgi to plasma membrane transport"/>
    <property type="evidence" value="ECO:0007669"/>
    <property type="project" value="TreeGrafter"/>
</dbReference>
<gene>
    <name evidence="4" type="ORF">TorRG33x02_247480</name>
</gene>
<dbReference type="GO" id="GO:0006887">
    <property type="term" value="P:exocytosis"/>
    <property type="evidence" value="ECO:0007669"/>
    <property type="project" value="UniProtKB-KW"/>
</dbReference>
<comment type="caution">
    <text evidence="4">The sequence shown here is derived from an EMBL/GenBank/DDBJ whole genome shotgun (WGS) entry which is preliminary data.</text>
</comment>
<keyword evidence="5" id="KW-1185">Reference proteome</keyword>
<organism evidence="4 5">
    <name type="scientific">Trema orientale</name>
    <name type="common">Charcoal tree</name>
    <name type="synonym">Celtis orientalis</name>
    <dbReference type="NCBI Taxonomy" id="63057"/>
    <lineage>
        <taxon>Eukaryota</taxon>
        <taxon>Viridiplantae</taxon>
        <taxon>Streptophyta</taxon>
        <taxon>Embryophyta</taxon>
        <taxon>Tracheophyta</taxon>
        <taxon>Spermatophyta</taxon>
        <taxon>Magnoliopsida</taxon>
        <taxon>eudicotyledons</taxon>
        <taxon>Gunneridae</taxon>
        <taxon>Pentapetalae</taxon>
        <taxon>rosids</taxon>
        <taxon>fabids</taxon>
        <taxon>Rosales</taxon>
        <taxon>Cannabaceae</taxon>
        <taxon>Trema</taxon>
    </lineage>
</organism>
<reference evidence="5" key="1">
    <citation type="submission" date="2016-06" db="EMBL/GenBank/DDBJ databases">
        <title>Parallel loss of symbiosis genes in relatives of nitrogen-fixing non-legume Parasponia.</title>
        <authorList>
            <person name="Van Velzen R."/>
            <person name="Holmer R."/>
            <person name="Bu F."/>
            <person name="Rutten L."/>
            <person name="Van Zeijl A."/>
            <person name="Liu W."/>
            <person name="Santuari L."/>
            <person name="Cao Q."/>
            <person name="Sharma T."/>
            <person name="Shen D."/>
            <person name="Roswanjaya Y."/>
            <person name="Wardhani T."/>
            <person name="Kalhor M.S."/>
            <person name="Jansen J."/>
            <person name="Van den Hoogen J."/>
            <person name="Gungor B."/>
            <person name="Hartog M."/>
            <person name="Hontelez J."/>
            <person name="Verver J."/>
            <person name="Yang W.-C."/>
            <person name="Schijlen E."/>
            <person name="Repin R."/>
            <person name="Schilthuizen M."/>
            <person name="Schranz E."/>
            <person name="Heidstra R."/>
            <person name="Miyata K."/>
            <person name="Fedorova E."/>
            <person name="Kohlen W."/>
            <person name="Bisseling T."/>
            <person name="Smit S."/>
            <person name="Geurts R."/>
        </authorList>
    </citation>
    <scope>NUCLEOTIDE SEQUENCE [LARGE SCALE GENOMIC DNA]</scope>
    <source>
        <strain evidence="5">cv. RG33-2</strain>
    </source>
</reference>
<sequence length="282" mass="31327">MWEYANKVLGFLELLSLNHKKYIKGKRMSEEAKEMQHELIELQKHISAQGILVQDLMTGVSYDHKTFLVNIDVLLAEHKVDEALEAFDAEDKNSLVLKSSGDALSTGDSSYKAAFLRKKVMLEDQLVEITEQHFISVPELKKALSALIKLGKGPSAHQALLKFYGSHIQKNIKLILDTQFIVEIARFVGYPSQHVHQIATAIIARAIGAFSARSIVANKALPEDEWFVEAAKSAINKPLLVAEGSETSEIDEGDMILHDDVVSDSDETVSSLSTEESFESFV</sequence>
<protein>
    <submittedName>
        <fullName evidence="4">Cullin repeat-like-containing domain containing protein</fullName>
    </submittedName>
</protein>
<dbReference type="PANTHER" id="PTHR21426">
    <property type="entry name" value="EXOCYST COMPLEX COMPONENT 8"/>
    <property type="match status" value="1"/>
</dbReference>
<dbReference type="AlphaFoldDB" id="A0A2P5DLJ9"/>
<dbReference type="InterPro" id="IPR016159">
    <property type="entry name" value="Cullin_repeat-like_dom_sf"/>
</dbReference>
<name>A0A2P5DLJ9_TREOI</name>
<evidence type="ECO:0000256" key="2">
    <source>
        <dbReference type="ARBA" id="ARBA00022448"/>
    </source>
</evidence>
<dbReference type="STRING" id="63057.A0A2P5DLJ9"/>
<dbReference type="InterPro" id="IPR042561">
    <property type="entry name" value="Exo84_C_1"/>
</dbReference>
<dbReference type="GO" id="GO:0008104">
    <property type="term" value="P:intracellular protein localization"/>
    <property type="evidence" value="ECO:0007669"/>
    <property type="project" value="TreeGrafter"/>
</dbReference>
<dbReference type="OrthoDB" id="642193at2759"/>
<evidence type="ECO:0000256" key="1">
    <source>
        <dbReference type="ARBA" id="ARBA00007210"/>
    </source>
</evidence>
<evidence type="ECO:0000313" key="4">
    <source>
        <dbReference type="EMBL" id="PON74169.1"/>
    </source>
</evidence>
<evidence type="ECO:0000256" key="3">
    <source>
        <dbReference type="ARBA" id="ARBA00022483"/>
    </source>
</evidence>
<evidence type="ECO:0000313" key="5">
    <source>
        <dbReference type="Proteomes" id="UP000237000"/>
    </source>
</evidence>
<accession>A0A2P5DLJ9</accession>
<dbReference type="SUPFAM" id="SSF74788">
    <property type="entry name" value="Cullin repeat-like"/>
    <property type="match status" value="1"/>
</dbReference>
<dbReference type="GO" id="GO:0000145">
    <property type="term" value="C:exocyst"/>
    <property type="evidence" value="ECO:0007669"/>
    <property type="project" value="InterPro"/>
</dbReference>
<proteinExistence type="inferred from homology"/>
<keyword evidence="3" id="KW-0268">Exocytosis</keyword>